<keyword evidence="1" id="KW-0812">Transmembrane</keyword>
<keyword evidence="3" id="KW-1185">Reference proteome</keyword>
<evidence type="ECO:0000313" key="3">
    <source>
        <dbReference type="Proteomes" id="UP001595596"/>
    </source>
</evidence>
<dbReference type="Proteomes" id="UP001595596">
    <property type="component" value="Unassembled WGS sequence"/>
</dbReference>
<name>A0ABV7RXZ5_9RHOB</name>
<evidence type="ECO:0000256" key="1">
    <source>
        <dbReference type="SAM" id="Phobius"/>
    </source>
</evidence>
<accession>A0ABV7RXZ5</accession>
<gene>
    <name evidence="2" type="ORF">ACFOMP_01555</name>
</gene>
<evidence type="ECO:0008006" key="4">
    <source>
        <dbReference type="Google" id="ProtNLM"/>
    </source>
</evidence>
<proteinExistence type="predicted"/>
<keyword evidence="1" id="KW-1133">Transmembrane helix</keyword>
<reference evidence="3" key="1">
    <citation type="journal article" date="2019" name="Int. J. Syst. Evol. Microbiol.">
        <title>The Global Catalogue of Microorganisms (GCM) 10K type strain sequencing project: providing services to taxonomists for standard genome sequencing and annotation.</title>
        <authorList>
            <consortium name="The Broad Institute Genomics Platform"/>
            <consortium name="The Broad Institute Genome Sequencing Center for Infectious Disease"/>
            <person name="Wu L."/>
            <person name="Ma J."/>
        </authorList>
    </citation>
    <scope>NUCLEOTIDE SEQUENCE [LARGE SCALE GENOMIC DNA]</scope>
    <source>
        <strain evidence="3">VKM B-3226</strain>
    </source>
</reference>
<protein>
    <recommendedName>
        <fullName evidence="4">Heme exporter protein D</fullName>
    </recommendedName>
</protein>
<sequence length="51" mass="5502">MALDHPIGTWTVASLLVIVPALVIGWHLARDRIHGAAQQLEEEIADMQGAS</sequence>
<feature type="transmembrane region" description="Helical" evidence="1">
    <location>
        <begin position="12"/>
        <end position="29"/>
    </location>
</feature>
<evidence type="ECO:0000313" key="2">
    <source>
        <dbReference type="EMBL" id="MFC3568135.1"/>
    </source>
</evidence>
<keyword evidence="1" id="KW-0472">Membrane</keyword>
<dbReference type="RefSeq" id="WP_379027640.1">
    <property type="nucleotide sequence ID" value="NZ_JBHRXE010000004.1"/>
</dbReference>
<comment type="caution">
    <text evidence="2">The sequence shown here is derived from an EMBL/GenBank/DDBJ whole genome shotgun (WGS) entry which is preliminary data.</text>
</comment>
<dbReference type="EMBL" id="JBHRXE010000004">
    <property type="protein sequence ID" value="MFC3568135.1"/>
    <property type="molecule type" value="Genomic_DNA"/>
</dbReference>
<organism evidence="2 3">
    <name type="scientific">Paracoccus simplex</name>
    <dbReference type="NCBI Taxonomy" id="2086346"/>
    <lineage>
        <taxon>Bacteria</taxon>
        <taxon>Pseudomonadati</taxon>
        <taxon>Pseudomonadota</taxon>
        <taxon>Alphaproteobacteria</taxon>
        <taxon>Rhodobacterales</taxon>
        <taxon>Paracoccaceae</taxon>
        <taxon>Paracoccus</taxon>
    </lineage>
</organism>